<organism evidence="1 2">
    <name type="scientific">Panicum miliaceum</name>
    <name type="common">Proso millet</name>
    <name type="synonym">Broomcorn millet</name>
    <dbReference type="NCBI Taxonomy" id="4540"/>
    <lineage>
        <taxon>Eukaryota</taxon>
        <taxon>Viridiplantae</taxon>
        <taxon>Streptophyta</taxon>
        <taxon>Embryophyta</taxon>
        <taxon>Tracheophyta</taxon>
        <taxon>Spermatophyta</taxon>
        <taxon>Magnoliopsida</taxon>
        <taxon>Liliopsida</taxon>
        <taxon>Poales</taxon>
        <taxon>Poaceae</taxon>
        <taxon>PACMAD clade</taxon>
        <taxon>Panicoideae</taxon>
        <taxon>Panicodae</taxon>
        <taxon>Paniceae</taxon>
        <taxon>Panicinae</taxon>
        <taxon>Panicum</taxon>
        <taxon>Panicum sect. Panicum</taxon>
    </lineage>
</organism>
<dbReference type="InterPro" id="IPR035437">
    <property type="entry name" value="SNase_OB-fold_sf"/>
</dbReference>
<dbReference type="GO" id="GO:0004518">
    <property type="term" value="F:nuclease activity"/>
    <property type="evidence" value="ECO:0007669"/>
    <property type="project" value="TreeGrafter"/>
</dbReference>
<dbReference type="STRING" id="4540.A0A3L6PUU6"/>
<protein>
    <submittedName>
        <fullName evidence="1">Nuclease domain-containing protein 1</fullName>
    </submittedName>
</protein>
<comment type="caution">
    <text evidence="1">The sequence shown here is derived from an EMBL/GenBank/DDBJ whole genome shotgun (WGS) entry which is preliminary data.</text>
</comment>
<sequence>MGSAKAEMIPLEKSITLSSINAPRLVKEQRHNKSHTSPYIIELLRLEEIARGQGLHCWTKEPGAAEALVRILPSSTIGEASPSGKKGFVAEMRGKALEAIVEQVYIAGVQGFAKYMEWRANMLGAQTKRNLKNAELQAKKEQLRIWIGFQPPVTNITPIHNQKFTGKVIEVVNGYCTIVADDIYLLEVLWQSDV</sequence>
<dbReference type="AlphaFoldDB" id="A0A3L6PUU6"/>
<dbReference type="GO" id="GO:0005634">
    <property type="term" value="C:nucleus"/>
    <property type="evidence" value="ECO:0007669"/>
    <property type="project" value="TreeGrafter"/>
</dbReference>
<dbReference type="OrthoDB" id="1748468at2759"/>
<dbReference type="EMBL" id="PQIB02000016">
    <property type="protein sequence ID" value="RLM62056.1"/>
    <property type="molecule type" value="Genomic_DNA"/>
</dbReference>
<keyword evidence="2" id="KW-1185">Reference proteome</keyword>
<dbReference type="PANTHER" id="PTHR12302">
    <property type="entry name" value="EBNA2 BINDING PROTEIN P100"/>
    <property type="match status" value="1"/>
</dbReference>
<gene>
    <name evidence="1" type="ORF">C2845_PM14G10920</name>
</gene>
<dbReference type="GO" id="GO:0003723">
    <property type="term" value="F:RNA binding"/>
    <property type="evidence" value="ECO:0007669"/>
    <property type="project" value="TreeGrafter"/>
</dbReference>
<proteinExistence type="predicted"/>
<dbReference type="GO" id="GO:0005829">
    <property type="term" value="C:cytosol"/>
    <property type="evidence" value="ECO:0007669"/>
    <property type="project" value="TreeGrafter"/>
</dbReference>
<accession>A0A3L6PUU6</accession>
<dbReference type="Gene3D" id="2.40.50.90">
    <property type="match status" value="1"/>
</dbReference>
<evidence type="ECO:0000313" key="1">
    <source>
        <dbReference type="EMBL" id="RLM62056.1"/>
    </source>
</evidence>
<evidence type="ECO:0000313" key="2">
    <source>
        <dbReference type="Proteomes" id="UP000275267"/>
    </source>
</evidence>
<reference evidence="2" key="1">
    <citation type="journal article" date="2019" name="Nat. Commun.">
        <title>The genome of broomcorn millet.</title>
        <authorList>
            <person name="Zou C."/>
            <person name="Miki D."/>
            <person name="Li D."/>
            <person name="Tang Q."/>
            <person name="Xiao L."/>
            <person name="Rajput S."/>
            <person name="Deng P."/>
            <person name="Jia W."/>
            <person name="Huang R."/>
            <person name="Zhang M."/>
            <person name="Sun Y."/>
            <person name="Hu J."/>
            <person name="Fu X."/>
            <person name="Schnable P.S."/>
            <person name="Li F."/>
            <person name="Zhang H."/>
            <person name="Feng B."/>
            <person name="Zhu X."/>
            <person name="Liu R."/>
            <person name="Schnable J.C."/>
            <person name="Zhu J.-K."/>
            <person name="Zhang H."/>
        </authorList>
    </citation>
    <scope>NUCLEOTIDE SEQUENCE [LARGE SCALE GENOMIC DNA]</scope>
</reference>
<dbReference type="GO" id="GO:0006402">
    <property type="term" value="P:mRNA catabolic process"/>
    <property type="evidence" value="ECO:0007669"/>
    <property type="project" value="TreeGrafter"/>
</dbReference>
<dbReference type="Proteomes" id="UP000275267">
    <property type="component" value="Unassembled WGS sequence"/>
</dbReference>
<name>A0A3L6PUU6_PANMI</name>
<dbReference type="PANTHER" id="PTHR12302:SF10">
    <property type="entry name" value="RIBONUCLEASE"/>
    <property type="match status" value="1"/>
</dbReference>